<protein>
    <recommendedName>
        <fullName evidence="4">Septum formation initiator</fullName>
    </recommendedName>
</protein>
<gene>
    <name evidence="2" type="ORF">UU56_C0017G0010</name>
</gene>
<organism evidence="2 3">
    <name type="scientific">Candidatus Curtissbacteria bacterium GW2011_GWA2_41_24</name>
    <dbReference type="NCBI Taxonomy" id="1618411"/>
    <lineage>
        <taxon>Bacteria</taxon>
        <taxon>Candidatus Curtissiibacteriota</taxon>
    </lineage>
</organism>
<evidence type="ECO:0000313" key="3">
    <source>
        <dbReference type="Proteomes" id="UP000034493"/>
    </source>
</evidence>
<evidence type="ECO:0000313" key="2">
    <source>
        <dbReference type="EMBL" id="KKS03675.1"/>
    </source>
</evidence>
<comment type="caution">
    <text evidence="2">The sequence shown here is derived from an EMBL/GenBank/DDBJ whole genome shotgun (WGS) entry which is preliminary data.</text>
</comment>
<evidence type="ECO:0008006" key="4">
    <source>
        <dbReference type="Google" id="ProtNLM"/>
    </source>
</evidence>
<reference evidence="2 3" key="1">
    <citation type="journal article" date="2015" name="Nature">
        <title>rRNA introns, odd ribosomes, and small enigmatic genomes across a large radiation of phyla.</title>
        <authorList>
            <person name="Brown C.T."/>
            <person name="Hug L.A."/>
            <person name="Thomas B.C."/>
            <person name="Sharon I."/>
            <person name="Castelle C.J."/>
            <person name="Singh A."/>
            <person name="Wilkins M.J."/>
            <person name="Williams K.H."/>
            <person name="Banfield J.F."/>
        </authorList>
    </citation>
    <scope>NUCLEOTIDE SEQUENCE [LARGE SCALE GENOMIC DNA]</scope>
</reference>
<accession>A0A0G0VS20</accession>
<dbReference type="Pfam" id="PF04977">
    <property type="entry name" value="DivIC"/>
    <property type="match status" value="1"/>
</dbReference>
<keyword evidence="1" id="KW-0175">Coiled coil</keyword>
<sequence length="88" mass="10488">MRTTSQQVKESEAQLENLRKDNEKLKEELKYKKSNEFAEKEIRDKLGLAREGEAVVILPKEEDQQVTIDRQQLTKPNWRKWRDLFLGS</sequence>
<dbReference type="AlphaFoldDB" id="A0A0G0VS20"/>
<name>A0A0G0VS20_9BACT</name>
<dbReference type="InterPro" id="IPR007060">
    <property type="entry name" value="FtsL/DivIC"/>
</dbReference>
<dbReference type="Proteomes" id="UP000034493">
    <property type="component" value="Unassembled WGS sequence"/>
</dbReference>
<dbReference type="EMBL" id="LCBC01000017">
    <property type="protein sequence ID" value="KKS03675.1"/>
    <property type="molecule type" value="Genomic_DNA"/>
</dbReference>
<evidence type="ECO:0000256" key="1">
    <source>
        <dbReference type="SAM" id="Coils"/>
    </source>
</evidence>
<proteinExistence type="predicted"/>
<feature type="coiled-coil region" evidence="1">
    <location>
        <begin position="1"/>
        <end position="35"/>
    </location>
</feature>